<comment type="caution">
    <text evidence="1">The sequence shown here is derived from an EMBL/GenBank/DDBJ whole genome shotgun (WGS) entry which is preliminary data.</text>
</comment>
<gene>
    <name evidence="1" type="ORF">OZSIB_2218</name>
</gene>
<reference evidence="1 2" key="1">
    <citation type="submission" date="2018-05" db="EMBL/GenBank/DDBJ databases">
        <title>A metagenomic window into the 2 km-deep terrestrial subsurface aquifer revealed taxonomically and functionally diverse microbial community comprising novel uncultured bacterial lineages.</title>
        <authorList>
            <person name="Kadnikov V.V."/>
            <person name="Mardanov A.V."/>
            <person name="Beletsky A.V."/>
            <person name="Banks D."/>
            <person name="Pimenov N.V."/>
            <person name="Frank Y.A."/>
            <person name="Karnachuk O.V."/>
            <person name="Ravin N.V."/>
        </authorList>
    </citation>
    <scope>NUCLEOTIDE SEQUENCE [LARGE SCALE GENOMIC DNA]</scope>
    <source>
        <strain evidence="1">BY5</strain>
    </source>
</reference>
<name>A0A367ZUF6_9BACT</name>
<sequence length="71" mass="8154">MIFPCRAVFVKPDPAFRRSAGRRNTDRAAGLAIAGTGPLQRGRRDAVDFAPRRRFILPLNLERWRMECAKR</sequence>
<evidence type="ECO:0000313" key="2">
    <source>
        <dbReference type="Proteomes" id="UP000252355"/>
    </source>
</evidence>
<dbReference type="AlphaFoldDB" id="A0A367ZUF6"/>
<dbReference type="Proteomes" id="UP000252355">
    <property type="component" value="Unassembled WGS sequence"/>
</dbReference>
<dbReference type="EMBL" id="QOQW01000002">
    <property type="protein sequence ID" value="RCK81349.1"/>
    <property type="molecule type" value="Genomic_DNA"/>
</dbReference>
<evidence type="ECO:0000313" key="1">
    <source>
        <dbReference type="EMBL" id="RCK81349.1"/>
    </source>
</evidence>
<protein>
    <submittedName>
        <fullName evidence="1">Uncharacterized protein</fullName>
    </submittedName>
</protein>
<accession>A0A367ZUF6</accession>
<organism evidence="1 2">
    <name type="scientific">Candidatus Ozemobacter sibiricus</name>
    <dbReference type="NCBI Taxonomy" id="2268124"/>
    <lineage>
        <taxon>Bacteria</taxon>
        <taxon>Candidatus Ozemobacteria</taxon>
        <taxon>Candidatus Ozemobacterales</taxon>
        <taxon>Candidatus Ozemobacteraceae</taxon>
        <taxon>Candidatus Ozemobacter</taxon>
    </lineage>
</organism>
<proteinExistence type="predicted"/>